<name>A0A4Y6PSE3_PERCE</name>
<dbReference type="AlphaFoldDB" id="A0A4Y6PSE3"/>
<protein>
    <recommendedName>
        <fullName evidence="5">Nuclear transport factor 2 family protein</fullName>
    </recommendedName>
</protein>
<sequence length="165" mass="19052">MKYLTTLLLLLTLALPACANSPTDKSIDDKANLQVTVQTFHRDMRWKRWESAAMLMAPEKRQEFLGRYEELGEDFHISSIELKSLTHEGDKAIIDLEQESYKEPAMIVKKKRIIEVWEKRDSAWVLADRMPKDDYKEMKKAEEAAKKAEEAAKKDEAPPESDAPQ</sequence>
<evidence type="ECO:0000313" key="3">
    <source>
        <dbReference type="EMBL" id="QDG51256.1"/>
    </source>
</evidence>
<feature type="chain" id="PRO_5030106353" description="Nuclear transport factor 2 family protein" evidence="2">
    <location>
        <begin position="20"/>
        <end position="165"/>
    </location>
</feature>
<feature type="signal peptide" evidence="2">
    <location>
        <begin position="1"/>
        <end position="19"/>
    </location>
</feature>
<organism evidence="3 4">
    <name type="scientific">Persicimonas caeni</name>
    <dbReference type="NCBI Taxonomy" id="2292766"/>
    <lineage>
        <taxon>Bacteria</taxon>
        <taxon>Deltaproteobacteria</taxon>
        <taxon>Bradymonadales</taxon>
        <taxon>Bradymonadaceae</taxon>
        <taxon>Persicimonas</taxon>
    </lineage>
</organism>
<evidence type="ECO:0008006" key="5">
    <source>
        <dbReference type="Google" id="ProtNLM"/>
    </source>
</evidence>
<evidence type="ECO:0000256" key="1">
    <source>
        <dbReference type="SAM" id="MobiDB-lite"/>
    </source>
</evidence>
<feature type="region of interest" description="Disordered" evidence="1">
    <location>
        <begin position="136"/>
        <end position="165"/>
    </location>
</feature>
<keyword evidence="4" id="KW-1185">Reference proteome</keyword>
<feature type="compositionally biased region" description="Basic and acidic residues" evidence="1">
    <location>
        <begin position="136"/>
        <end position="157"/>
    </location>
</feature>
<accession>A0A4Y6PSE3</accession>
<evidence type="ECO:0000256" key="2">
    <source>
        <dbReference type="SAM" id="SignalP"/>
    </source>
</evidence>
<accession>A0A5B8Y5D5</accession>
<gene>
    <name evidence="3" type="ORF">FIV42_11040</name>
</gene>
<dbReference type="Proteomes" id="UP000315995">
    <property type="component" value="Chromosome"/>
</dbReference>
<reference evidence="3 4" key="1">
    <citation type="submission" date="2019-06" db="EMBL/GenBank/DDBJ databases">
        <title>Persicimonas caeni gen. nov., sp. nov., a predatory bacterium isolated from solar saltern.</title>
        <authorList>
            <person name="Wang S."/>
        </authorList>
    </citation>
    <scope>NUCLEOTIDE SEQUENCE [LARGE SCALE GENOMIC DNA]</scope>
    <source>
        <strain evidence="3 4">YN101</strain>
    </source>
</reference>
<evidence type="ECO:0000313" key="4">
    <source>
        <dbReference type="Proteomes" id="UP000315995"/>
    </source>
</evidence>
<dbReference type="EMBL" id="CP041186">
    <property type="protein sequence ID" value="QDG51256.1"/>
    <property type="molecule type" value="Genomic_DNA"/>
</dbReference>
<dbReference type="RefSeq" id="WP_141197741.1">
    <property type="nucleotide sequence ID" value="NZ_CP041186.1"/>
</dbReference>
<keyword evidence="2" id="KW-0732">Signal</keyword>
<proteinExistence type="predicted"/>
<dbReference type="OrthoDB" id="5519551at2"/>